<comment type="caution">
    <text evidence="1">The sequence shown here is derived from an EMBL/GenBank/DDBJ whole genome shotgun (WGS) entry which is preliminary data.</text>
</comment>
<sequence length="171" mass="18892">MELVRRCENWLSGRVHLEKGSGVIKQEDLSSLLVGTGIERVGRTVDMGDFQFLGPTGSRVALHIQCPFRMVRGDIIILGSQDMLRQKGDKFDPFLAADSLYDSRSRRLNEKFAERCPVVVGVDLQPGGFLTVHLEGGAAIEAVPDSSRDEEAWRVFARGSDLHHVYPAAPS</sequence>
<name>A0ABP4ZAR9_9MICO</name>
<evidence type="ECO:0000313" key="1">
    <source>
        <dbReference type="EMBL" id="GAA1848233.1"/>
    </source>
</evidence>
<evidence type="ECO:0000313" key="2">
    <source>
        <dbReference type="Proteomes" id="UP001501094"/>
    </source>
</evidence>
<dbReference type="EMBL" id="BAAANL010000001">
    <property type="protein sequence ID" value="GAA1848233.1"/>
    <property type="molecule type" value="Genomic_DNA"/>
</dbReference>
<gene>
    <name evidence="1" type="ORF">GCM10009751_00440</name>
</gene>
<keyword evidence="2" id="KW-1185">Reference proteome</keyword>
<dbReference type="Proteomes" id="UP001501094">
    <property type="component" value="Unassembled WGS sequence"/>
</dbReference>
<dbReference type="RefSeq" id="WP_344098651.1">
    <property type="nucleotide sequence ID" value="NZ_BAAANL010000001.1"/>
</dbReference>
<reference evidence="2" key="1">
    <citation type="journal article" date="2019" name="Int. J. Syst. Evol. Microbiol.">
        <title>The Global Catalogue of Microorganisms (GCM) 10K type strain sequencing project: providing services to taxonomists for standard genome sequencing and annotation.</title>
        <authorList>
            <consortium name="The Broad Institute Genomics Platform"/>
            <consortium name="The Broad Institute Genome Sequencing Center for Infectious Disease"/>
            <person name="Wu L."/>
            <person name="Ma J."/>
        </authorList>
    </citation>
    <scope>NUCLEOTIDE SEQUENCE [LARGE SCALE GENOMIC DNA]</scope>
    <source>
        <strain evidence="2">JCM 14326</strain>
    </source>
</reference>
<proteinExistence type="predicted"/>
<accession>A0ABP4ZAR9</accession>
<organism evidence="1 2">
    <name type="scientific">Myceligenerans crystallogenes</name>
    <dbReference type="NCBI Taxonomy" id="316335"/>
    <lineage>
        <taxon>Bacteria</taxon>
        <taxon>Bacillati</taxon>
        <taxon>Actinomycetota</taxon>
        <taxon>Actinomycetes</taxon>
        <taxon>Micrococcales</taxon>
        <taxon>Promicromonosporaceae</taxon>
        <taxon>Myceligenerans</taxon>
    </lineage>
</organism>
<protein>
    <submittedName>
        <fullName evidence="1">Uncharacterized protein</fullName>
    </submittedName>
</protein>